<dbReference type="InterPro" id="IPR020846">
    <property type="entry name" value="MFS_dom"/>
</dbReference>
<dbReference type="PANTHER" id="PTHR23502">
    <property type="entry name" value="MAJOR FACILITATOR SUPERFAMILY"/>
    <property type="match status" value="1"/>
</dbReference>
<feature type="transmembrane region" description="Helical" evidence="5">
    <location>
        <begin position="184"/>
        <end position="205"/>
    </location>
</feature>
<proteinExistence type="predicted"/>
<dbReference type="OrthoDB" id="3066029at2759"/>
<feature type="transmembrane region" description="Helical" evidence="5">
    <location>
        <begin position="329"/>
        <end position="349"/>
    </location>
</feature>
<keyword evidence="3 5" id="KW-1133">Transmembrane helix</keyword>
<dbReference type="GO" id="GO:0022857">
    <property type="term" value="F:transmembrane transporter activity"/>
    <property type="evidence" value="ECO:0007669"/>
    <property type="project" value="InterPro"/>
</dbReference>
<reference evidence="7" key="1">
    <citation type="journal article" date="2021" name="New Phytol.">
        <title>Evolutionary innovations through gain and loss of genes in the ectomycorrhizal Boletales.</title>
        <authorList>
            <person name="Wu G."/>
            <person name="Miyauchi S."/>
            <person name="Morin E."/>
            <person name="Kuo A."/>
            <person name="Drula E."/>
            <person name="Varga T."/>
            <person name="Kohler A."/>
            <person name="Feng B."/>
            <person name="Cao Y."/>
            <person name="Lipzen A."/>
            <person name="Daum C."/>
            <person name="Hundley H."/>
            <person name="Pangilinan J."/>
            <person name="Johnson J."/>
            <person name="Barry K."/>
            <person name="LaButti K."/>
            <person name="Ng V."/>
            <person name="Ahrendt S."/>
            <person name="Min B."/>
            <person name="Choi I.G."/>
            <person name="Park H."/>
            <person name="Plett J.M."/>
            <person name="Magnuson J."/>
            <person name="Spatafora J.W."/>
            <person name="Nagy L.G."/>
            <person name="Henrissat B."/>
            <person name="Grigoriev I.V."/>
            <person name="Yang Z.L."/>
            <person name="Xu J."/>
            <person name="Martin F.M."/>
        </authorList>
    </citation>
    <scope>NUCLEOTIDE SEQUENCE</scope>
    <source>
        <strain evidence="7">KKN 215</strain>
    </source>
</reference>
<evidence type="ECO:0000313" key="8">
    <source>
        <dbReference type="Proteomes" id="UP000813824"/>
    </source>
</evidence>
<comment type="caution">
    <text evidence="7">The sequence shown here is derived from an EMBL/GenBank/DDBJ whole genome shotgun (WGS) entry which is preliminary data.</text>
</comment>
<gene>
    <name evidence="7" type="ORF">BXZ70DRAFT_945976</name>
</gene>
<accession>A0A8K0ULE0</accession>
<comment type="subcellular location">
    <subcellularLocation>
        <location evidence="1">Membrane</location>
        <topology evidence="1">Multi-pass membrane protein</topology>
    </subcellularLocation>
</comment>
<evidence type="ECO:0000256" key="5">
    <source>
        <dbReference type="SAM" id="Phobius"/>
    </source>
</evidence>
<name>A0A8K0ULE0_9AGAR</name>
<evidence type="ECO:0000256" key="2">
    <source>
        <dbReference type="ARBA" id="ARBA00022692"/>
    </source>
</evidence>
<dbReference type="GO" id="GO:0005886">
    <property type="term" value="C:plasma membrane"/>
    <property type="evidence" value="ECO:0007669"/>
    <property type="project" value="TreeGrafter"/>
</dbReference>
<feature type="transmembrane region" description="Helical" evidence="5">
    <location>
        <begin position="355"/>
        <end position="379"/>
    </location>
</feature>
<feature type="transmembrane region" description="Helical" evidence="5">
    <location>
        <begin position="65"/>
        <end position="85"/>
    </location>
</feature>
<feature type="transmembrane region" description="Helical" evidence="5">
    <location>
        <begin position="31"/>
        <end position="53"/>
    </location>
</feature>
<sequence length="461" mass="48992">MTVDENVPLLRPVDPHEAIYARFTRSQKTRIVALVSFAGLLPLFVSGSFLPSIPQIVKDLDSTAQVISLAVSLSVLTNATGCLLWASYSSFYGRKPIYIASLICQCLGSLGVASSRSVPELLVFRVVQALGASSGWSIGVAVIGDIYKVEERGTASGIFFGAVCLGPALAPLVGGFAAEYYSWRIMQLGLLACGILMLAIVLTYLPETMHPGARGVDKLEDKDKTKLVLLNPFRSLNVLRSPNILLVCLGGGLALMTNFALLVPIAYTMGKRYHIDNAAILGSLFIPSGVGNILGASFAGRLSDIALIRGRASRGGILLPEDRLKVARLGACLMVPMSMLGAGLFTTFVDGNLGIALNLCCLFINGLGVDFVLSPAAAYNIDILHSRSAEVAAATMAMRGLMIASCTSIILPLINTQGLLISYIIMALCCWIGSIGLCVVVRHGDRLRAWNDIGFSTAQVY</sequence>
<feature type="transmembrane region" description="Helical" evidence="5">
    <location>
        <begin position="391"/>
        <end position="414"/>
    </location>
</feature>
<dbReference type="InterPro" id="IPR036259">
    <property type="entry name" value="MFS_trans_sf"/>
</dbReference>
<dbReference type="EMBL" id="JAEVFJ010000023">
    <property type="protein sequence ID" value="KAH8096724.1"/>
    <property type="molecule type" value="Genomic_DNA"/>
</dbReference>
<feature type="transmembrane region" description="Helical" evidence="5">
    <location>
        <begin position="158"/>
        <end position="178"/>
    </location>
</feature>
<dbReference type="Gene3D" id="1.20.1720.10">
    <property type="entry name" value="Multidrug resistance protein D"/>
    <property type="match status" value="1"/>
</dbReference>
<feature type="transmembrane region" description="Helical" evidence="5">
    <location>
        <begin position="97"/>
        <end position="114"/>
    </location>
</feature>
<feature type="domain" description="Major facilitator superfamily (MFS) profile" evidence="6">
    <location>
        <begin position="31"/>
        <end position="445"/>
    </location>
</feature>
<evidence type="ECO:0000256" key="4">
    <source>
        <dbReference type="ARBA" id="ARBA00023136"/>
    </source>
</evidence>
<keyword evidence="4 5" id="KW-0472">Membrane</keyword>
<evidence type="ECO:0000313" key="7">
    <source>
        <dbReference type="EMBL" id="KAH8096724.1"/>
    </source>
</evidence>
<feature type="transmembrane region" description="Helical" evidence="5">
    <location>
        <begin position="244"/>
        <end position="267"/>
    </location>
</feature>
<feature type="transmembrane region" description="Helical" evidence="5">
    <location>
        <begin position="126"/>
        <end position="146"/>
    </location>
</feature>
<dbReference type="Pfam" id="PF07690">
    <property type="entry name" value="MFS_1"/>
    <property type="match status" value="1"/>
</dbReference>
<evidence type="ECO:0000256" key="1">
    <source>
        <dbReference type="ARBA" id="ARBA00004141"/>
    </source>
</evidence>
<dbReference type="SUPFAM" id="SSF103473">
    <property type="entry name" value="MFS general substrate transporter"/>
    <property type="match status" value="1"/>
</dbReference>
<dbReference type="PROSITE" id="PS50850">
    <property type="entry name" value="MFS"/>
    <property type="match status" value="1"/>
</dbReference>
<dbReference type="InterPro" id="IPR011701">
    <property type="entry name" value="MFS"/>
</dbReference>
<feature type="transmembrane region" description="Helical" evidence="5">
    <location>
        <begin position="420"/>
        <end position="441"/>
    </location>
</feature>
<keyword evidence="8" id="KW-1185">Reference proteome</keyword>
<dbReference type="Proteomes" id="UP000813824">
    <property type="component" value="Unassembled WGS sequence"/>
</dbReference>
<keyword evidence="2 5" id="KW-0812">Transmembrane</keyword>
<protein>
    <submittedName>
        <fullName evidence="7">MFS general substrate transporter</fullName>
    </submittedName>
</protein>
<evidence type="ECO:0000256" key="3">
    <source>
        <dbReference type="ARBA" id="ARBA00022989"/>
    </source>
</evidence>
<organism evidence="7 8">
    <name type="scientific">Cristinia sonorae</name>
    <dbReference type="NCBI Taxonomy" id="1940300"/>
    <lineage>
        <taxon>Eukaryota</taxon>
        <taxon>Fungi</taxon>
        <taxon>Dikarya</taxon>
        <taxon>Basidiomycota</taxon>
        <taxon>Agaricomycotina</taxon>
        <taxon>Agaricomycetes</taxon>
        <taxon>Agaricomycetidae</taxon>
        <taxon>Agaricales</taxon>
        <taxon>Pleurotineae</taxon>
        <taxon>Stephanosporaceae</taxon>
        <taxon>Cristinia</taxon>
    </lineage>
</organism>
<dbReference type="PANTHER" id="PTHR23502:SF64">
    <property type="entry name" value="TRANSPORTER, PUTATIVE (AFU_ORTHOLOGUE AFUA_3G11760)-RELATED"/>
    <property type="match status" value="1"/>
</dbReference>
<evidence type="ECO:0000259" key="6">
    <source>
        <dbReference type="PROSITE" id="PS50850"/>
    </source>
</evidence>
<feature type="transmembrane region" description="Helical" evidence="5">
    <location>
        <begin position="279"/>
        <end position="308"/>
    </location>
</feature>
<dbReference type="AlphaFoldDB" id="A0A8K0ULE0"/>